<dbReference type="EMBL" id="LAZR01011147">
    <property type="protein sequence ID" value="KKM63175.1"/>
    <property type="molecule type" value="Genomic_DNA"/>
</dbReference>
<reference evidence="1" key="1">
    <citation type="journal article" date="2015" name="Nature">
        <title>Complex archaea that bridge the gap between prokaryotes and eukaryotes.</title>
        <authorList>
            <person name="Spang A."/>
            <person name="Saw J.H."/>
            <person name="Jorgensen S.L."/>
            <person name="Zaremba-Niedzwiedzka K."/>
            <person name="Martijn J."/>
            <person name="Lind A.E."/>
            <person name="van Eijk R."/>
            <person name="Schleper C."/>
            <person name="Guy L."/>
            <person name="Ettema T.J."/>
        </authorList>
    </citation>
    <scope>NUCLEOTIDE SEQUENCE</scope>
</reference>
<organism evidence="1">
    <name type="scientific">marine sediment metagenome</name>
    <dbReference type="NCBI Taxonomy" id="412755"/>
    <lineage>
        <taxon>unclassified sequences</taxon>
        <taxon>metagenomes</taxon>
        <taxon>ecological metagenomes</taxon>
    </lineage>
</organism>
<evidence type="ECO:0000313" key="1">
    <source>
        <dbReference type="EMBL" id="KKM63175.1"/>
    </source>
</evidence>
<protein>
    <submittedName>
        <fullName evidence="1">Uncharacterized protein</fullName>
    </submittedName>
</protein>
<dbReference type="AlphaFoldDB" id="A0A0F9LG53"/>
<comment type="caution">
    <text evidence="1">The sequence shown here is derived from an EMBL/GenBank/DDBJ whole genome shotgun (WGS) entry which is preliminary data.</text>
</comment>
<name>A0A0F9LG53_9ZZZZ</name>
<accession>A0A0F9LG53</accession>
<gene>
    <name evidence="1" type="ORF">LCGC14_1514080</name>
</gene>
<sequence>MEKLKCKCSKCGREFSVGLPDDEILRQFIVTCRDCATDMEEVESVCESQAVKDQGV</sequence>
<proteinExistence type="predicted"/>